<evidence type="ECO:0000313" key="5">
    <source>
        <dbReference type="Proteomes" id="UP001165190"/>
    </source>
</evidence>
<keyword evidence="5" id="KW-1185">Reference proteome</keyword>
<feature type="compositionally biased region" description="Basic and acidic residues" evidence="1">
    <location>
        <begin position="145"/>
        <end position="155"/>
    </location>
</feature>
<feature type="region of interest" description="Disordered" evidence="1">
    <location>
        <begin position="135"/>
        <end position="178"/>
    </location>
</feature>
<dbReference type="Pfam" id="PF25597">
    <property type="entry name" value="SH3_retrovirus"/>
    <property type="match status" value="1"/>
</dbReference>
<evidence type="ECO:0000259" key="3">
    <source>
        <dbReference type="Pfam" id="PF25597"/>
    </source>
</evidence>
<dbReference type="InterPro" id="IPR057670">
    <property type="entry name" value="SH3_retrovirus"/>
</dbReference>
<feature type="domain" description="Retroviral polymerase SH3-like" evidence="3">
    <location>
        <begin position="75"/>
        <end position="125"/>
    </location>
</feature>
<dbReference type="OrthoDB" id="1751476at2759"/>
<reference evidence="4" key="1">
    <citation type="submission" date="2023-05" db="EMBL/GenBank/DDBJ databases">
        <title>Genome and transcriptome analyses reveal genes involved in the formation of fine ridges on petal epidermal cells in Hibiscus trionum.</title>
        <authorList>
            <person name="Koshimizu S."/>
            <person name="Masuda S."/>
            <person name="Ishii T."/>
            <person name="Shirasu K."/>
            <person name="Hoshino A."/>
            <person name="Arita M."/>
        </authorList>
    </citation>
    <scope>NUCLEOTIDE SEQUENCE</scope>
    <source>
        <strain evidence="4">Hamamatsu line</strain>
    </source>
</reference>
<dbReference type="InterPro" id="IPR025724">
    <property type="entry name" value="GAG-pre-integrase_dom"/>
</dbReference>
<organism evidence="4 5">
    <name type="scientific">Hibiscus trionum</name>
    <name type="common">Flower of an hour</name>
    <dbReference type="NCBI Taxonomy" id="183268"/>
    <lineage>
        <taxon>Eukaryota</taxon>
        <taxon>Viridiplantae</taxon>
        <taxon>Streptophyta</taxon>
        <taxon>Embryophyta</taxon>
        <taxon>Tracheophyta</taxon>
        <taxon>Spermatophyta</taxon>
        <taxon>Magnoliopsida</taxon>
        <taxon>eudicotyledons</taxon>
        <taxon>Gunneridae</taxon>
        <taxon>Pentapetalae</taxon>
        <taxon>rosids</taxon>
        <taxon>malvids</taxon>
        <taxon>Malvales</taxon>
        <taxon>Malvaceae</taxon>
        <taxon>Malvoideae</taxon>
        <taxon>Hibiscus</taxon>
    </lineage>
</organism>
<evidence type="ECO:0008006" key="6">
    <source>
        <dbReference type="Google" id="ProtNLM"/>
    </source>
</evidence>
<name>A0A9W7GS30_HIBTR</name>
<dbReference type="Proteomes" id="UP001165190">
    <property type="component" value="Unassembled WGS sequence"/>
</dbReference>
<gene>
    <name evidence="4" type="ORF">HRI_000132000</name>
</gene>
<dbReference type="AlphaFoldDB" id="A0A9W7GS30"/>
<feature type="domain" description="GAG-pre-integrase" evidence="2">
    <location>
        <begin position="35"/>
        <end position="73"/>
    </location>
</feature>
<proteinExistence type="predicted"/>
<sequence length="178" mass="19864">MTGDKSRFMKLKPKSGGVVTFGDNCKGHIEDDIHTSHACLMAQNENNALLWHRKLGHASISVLEKLVSQNLVRDYLGKFDAKSDEAIFLGYSLNFIAYRVFNKRTLVVEKSIHVVFDENLLPRKDSCDDDNVGIIEANNSGQSSKVDEIPTKEPEAQDPPIESLKDMNLGEKGASYPR</sequence>
<dbReference type="Pfam" id="PF13976">
    <property type="entry name" value="gag_pre-integrs"/>
    <property type="match status" value="1"/>
</dbReference>
<dbReference type="EMBL" id="BSYR01000003">
    <property type="protein sequence ID" value="GMI64627.1"/>
    <property type="molecule type" value="Genomic_DNA"/>
</dbReference>
<comment type="caution">
    <text evidence="4">The sequence shown here is derived from an EMBL/GenBank/DDBJ whole genome shotgun (WGS) entry which is preliminary data.</text>
</comment>
<protein>
    <recommendedName>
        <fullName evidence="6">GAG-pre-integrase domain-containing protein</fullName>
    </recommendedName>
</protein>
<evidence type="ECO:0000313" key="4">
    <source>
        <dbReference type="EMBL" id="GMI64627.1"/>
    </source>
</evidence>
<accession>A0A9W7GS30</accession>
<evidence type="ECO:0000259" key="2">
    <source>
        <dbReference type="Pfam" id="PF13976"/>
    </source>
</evidence>
<evidence type="ECO:0000256" key="1">
    <source>
        <dbReference type="SAM" id="MobiDB-lite"/>
    </source>
</evidence>